<dbReference type="HOGENOM" id="CLU_1020295_0_0_1"/>
<sequence length="273" mass="31215">MAEAFPEFLDASYTSETEFQAHQNSIHTGKDEIKVKEFDWVILRPGNGHYEMNMFKSFIEVNWDVFFGELAKLMGFKSENAQRAAKNGPDNHKTWSLLKIAHQSLLDELLVPYVRVSMEKKVPPTPQGFFKYSMAEATNPNFVHTSTMILTYLQAILNLRAGLRSGNIDAIVSAKAVFAPLFHAKNHPKYQEIEIMESIQRQCVPDELKEFYNETESVSLSGNHLNEEGLDFKAEVVNKKVQAWMPRGVPIGEDWLRVTRNLDVFEQVVSKMV</sequence>
<proteinExistence type="predicted"/>
<protein>
    <submittedName>
        <fullName evidence="1">Uncharacterized protein</fullName>
    </submittedName>
</protein>
<name>K1RFK9_MAGGI</name>
<gene>
    <name evidence="1" type="ORF">CGI_10026141</name>
</gene>
<evidence type="ECO:0000313" key="1">
    <source>
        <dbReference type="EMBL" id="EKC40110.1"/>
    </source>
</evidence>
<reference evidence="1" key="1">
    <citation type="journal article" date="2012" name="Nature">
        <title>The oyster genome reveals stress adaptation and complexity of shell formation.</title>
        <authorList>
            <person name="Zhang G."/>
            <person name="Fang X."/>
            <person name="Guo X."/>
            <person name="Li L."/>
            <person name="Luo R."/>
            <person name="Xu F."/>
            <person name="Yang P."/>
            <person name="Zhang L."/>
            <person name="Wang X."/>
            <person name="Qi H."/>
            <person name="Xiong Z."/>
            <person name="Que H."/>
            <person name="Xie Y."/>
            <person name="Holland P.W."/>
            <person name="Paps J."/>
            <person name="Zhu Y."/>
            <person name="Wu F."/>
            <person name="Chen Y."/>
            <person name="Wang J."/>
            <person name="Peng C."/>
            <person name="Meng J."/>
            <person name="Yang L."/>
            <person name="Liu J."/>
            <person name="Wen B."/>
            <person name="Zhang N."/>
            <person name="Huang Z."/>
            <person name="Zhu Q."/>
            <person name="Feng Y."/>
            <person name="Mount A."/>
            <person name="Hedgecock D."/>
            <person name="Xu Z."/>
            <person name="Liu Y."/>
            <person name="Domazet-Loso T."/>
            <person name="Du Y."/>
            <person name="Sun X."/>
            <person name="Zhang S."/>
            <person name="Liu B."/>
            <person name="Cheng P."/>
            <person name="Jiang X."/>
            <person name="Li J."/>
            <person name="Fan D."/>
            <person name="Wang W."/>
            <person name="Fu W."/>
            <person name="Wang T."/>
            <person name="Wang B."/>
            <person name="Zhang J."/>
            <person name="Peng Z."/>
            <person name="Li Y."/>
            <person name="Li N."/>
            <person name="Wang J."/>
            <person name="Chen M."/>
            <person name="He Y."/>
            <person name="Tan F."/>
            <person name="Song X."/>
            <person name="Zheng Q."/>
            <person name="Huang R."/>
            <person name="Yang H."/>
            <person name="Du X."/>
            <person name="Chen L."/>
            <person name="Yang M."/>
            <person name="Gaffney P.M."/>
            <person name="Wang S."/>
            <person name="Luo L."/>
            <person name="She Z."/>
            <person name="Ming Y."/>
            <person name="Huang W."/>
            <person name="Zhang S."/>
            <person name="Huang B."/>
            <person name="Zhang Y."/>
            <person name="Qu T."/>
            <person name="Ni P."/>
            <person name="Miao G."/>
            <person name="Wang J."/>
            <person name="Wang Q."/>
            <person name="Steinberg C.E."/>
            <person name="Wang H."/>
            <person name="Li N."/>
            <person name="Qian L."/>
            <person name="Zhang G."/>
            <person name="Li Y."/>
            <person name="Yang H."/>
            <person name="Liu X."/>
            <person name="Wang J."/>
            <person name="Yin Y."/>
            <person name="Wang J."/>
        </authorList>
    </citation>
    <scope>NUCLEOTIDE SEQUENCE [LARGE SCALE GENOMIC DNA]</scope>
    <source>
        <strain evidence="1">05x7-T-G4-1.051#20</strain>
    </source>
</reference>
<dbReference type="InParanoid" id="K1RFK9"/>
<organism evidence="1">
    <name type="scientific">Magallana gigas</name>
    <name type="common">Pacific oyster</name>
    <name type="synonym">Crassostrea gigas</name>
    <dbReference type="NCBI Taxonomy" id="29159"/>
    <lineage>
        <taxon>Eukaryota</taxon>
        <taxon>Metazoa</taxon>
        <taxon>Spiralia</taxon>
        <taxon>Lophotrochozoa</taxon>
        <taxon>Mollusca</taxon>
        <taxon>Bivalvia</taxon>
        <taxon>Autobranchia</taxon>
        <taxon>Pteriomorphia</taxon>
        <taxon>Ostreida</taxon>
        <taxon>Ostreoidea</taxon>
        <taxon>Ostreidae</taxon>
        <taxon>Magallana</taxon>
    </lineage>
</organism>
<dbReference type="EMBL" id="JH817826">
    <property type="protein sequence ID" value="EKC40110.1"/>
    <property type="molecule type" value="Genomic_DNA"/>
</dbReference>
<dbReference type="AlphaFoldDB" id="K1RFK9"/>
<accession>K1RFK9</accession>